<evidence type="ECO:0000256" key="1">
    <source>
        <dbReference type="SAM" id="MobiDB-lite"/>
    </source>
</evidence>
<dbReference type="Proteomes" id="UP000481861">
    <property type="component" value="Unassembled WGS sequence"/>
</dbReference>
<organism evidence="2 3">
    <name type="scientific">Massariosphaeria phaeospora</name>
    <dbReference type="NCBI Taxonomy" id="100035"/>
    <lineage>
        <taxon>Eukaryota</taxon>
        <taxon>Fungi</taxon>
        <taxon>Dikarya</taxon>
        <taxon>Ascomycota</taxon>
        <taxon>Pezizomycotina</taxon>
        <taxon>Dothideomycetes</taxon>
        <taxon>Pleosporomycetidae</taxon>
        <taxon>Pleosporales</taxon>
        <taxon>Pleosporales incertae sedis</taxon>
        <taxon>Massariosphaeria</taxon>
    </lineage>
</organism>
<feature type="region of interest" description="Disordered" evidence="1">
    <location>
        <begin position="136"/>
        <end position="167"/>
    </location>
</feature>
<evidence type="ECO:0000313" key="3">
    <source>
        <dbReference type="Proteomes" id="UP000481861"/>
    </source>
</evidence>
<dbReference type="AlphaFoldDB" id="A0A7C8MJ17"/>
<proteinExistence type="predicted"/>
<feature type="compositionally biased region" description="Basic and acidic residues" evidence="1">
    <location>
        <begin position="148"/>
        <end position="167"/>
    </location>
</feature>
<comment type="caution">
    <text evidence="2">The sequence shown here is derived from an EMBL/GenBank/DDBJ whole genome shotgun (WGS) entry which is preliminary data.</text>
</comment>
<dbReference type="EMBL" id="JAADJZ010000013">
    <property type="protein sequence ID" value="KAF2870504.1"/>
    <property type="molecule type" value="Genomic_DNA"/>
</dbReference>
<evidence type="ECO:0000313" key="2">
    <source>
        <dbReference type="EMBL" id="KAF2870504.1"/>
    </source>
</evidence>
<gene>
    <name evidence="2" type="ORF">BDV95DRAFT_61877</name>
</gene>
<keyword evidence="3" id="KW-1185">Reference proteome</keyword>
<name>A0A7C8MJ17_9PLEO</name>
<reference evidence="2 3" key="1">
    <citation type="submission" date="2020-01" db="EMBL/GenBank/DDBJ databases">
        <authorList>
            <consortium name="DOE Joint Genome Institute"/>
            <person name="Haridas S."/>
            <person name="Albert R."/>
            <person name="Binder M."/>
            <person name="Bloem J."/>
            <person name="Labutti K."/>
            <person name="Salamov A."/>
            <person name="Andreopoulos B."/>
            <person name="Baker S.E."/>
            <person name="Barry K."/>
            <person name="Bills G."/>
            <person name="Bluhm B.H."/>
            <person name="Cannon C."/>
            <person name="Castanera R."/>
            <person name="Culley D.E."/>
            <person name="Daum C."/>
            <person name="Ezra D."/>
            <person name="Gonzalez J.B."/>
            <person name="Henrissat B."/>
            <person name="Kuo A."/>
            <person name="Liang C."/>
            <person name="Lipzen A."/>
            <person name="Lutzoni F."/>
            <person name="Magnuson J."/>
            <person name="Mondo S."/>
            <person name="Nolan M."/>
            <person name="Ohm R."/>
            <person name="Pangilinan J."/>
            <person name="Park H.-J.H."/>
            <person name="Ramirez L."/>
            <person name="Alfaro M."/>
            <person name="Sun H."/>
            <person name="Tritt A."/>
            <person name="Yoshinaga Y."/>
            <person name="Zwiers L.-H.L."/>
            <person name="Turgeon B.G."/>
            <person name="Goodwin S.B."/>
            <person name="Spatafora J.W."/>
            <person name="Crous P.W."/>
            <person name="Grigoriev I.V."/>
        </authorList>
    </citation>
    <scope>NUCLEOTIDE SEQUENCE [LARGE SCALE GENOMIC DNA]</scope>
    <source>
        <strain evidence="2 3">CBS 611.86</strain>
    </source>
</reference>
<protein>
    <submittedName>
        <fullName evidence="2">Uncharacterized protein</fullName>
    </submittedName>
</protein>
<sequence>MPPHSQQPPLSKFHSSTAPARALLRLLLCSALLCIPRSMLLQILQAGRFNPYLLSPAYNSSSCFTVLEPPPSTIPSFPPPQNPKTQNPALPYPYRTLPYPTPRRLSPISHLPSPQSHPSHPPLACVSVTEARCPVPSAAQPPKRPPRARCDPMRSEPRVHAGPREPEPAEPLCYAALRRHPSRGLSQLSLRYGYYITYLRRGCPLPPS</sequence>
<accession>A0A7C8MJ17</accession>